<keyword evidence="2" id="KW-0472">Membrane</keyword>
<sequence length="648" mass="72387">MVSNRNDQAKPLPVKCLDSDSDQSPLREISIDADGPHSKFNEDAKVAATLPYISKAPNFNNKNSHQNLVVVSEEPSEPQRIYPLLRQTRLFGQRLVKILAVTLVFLVLGVIGHDLTRVLTRTAVPFEEFSIYALKVTFPETDQDDVRISANASLSNHLLSTGLQLENLQCNLFSYDAGMLVLNATKAQEYTRLASMDLRRPFKLPPYTADRVNKIELHIFNVNTEAMSNLKRDQTNLRMAAQCQAAIDFDLLGVMPHPLKVILMLQPHMSMGSIFERRLHSWNSEFLQQPNMTSSADRNRIVAISNTDTLKHNTEHIFDTNSDTMSSSGISTHSFLSSISMSHVKLRGGKHGMVGLNLQAAYGHLFNQTYWSQKWTNSEMRSNGMLSKLTTAVISLPKLSVNTRAQHPMDEKRGVSVNLQSQSADIDLLPILENAVHASPKVAIEIVCEYRNGKGSHNCIRAGFSELRDEVRGLEDSLDLRKLLRYSWDNLYKAQDGDPIATGISNLIFVDEYERDNNTSLIGTSHRRIVPSPAYSWSSDMNQWEFGGDEKAPIARMLLEAELPLLSELDPKETFFMNMTCDNLLCDFGNDAAQTRILMGVSDKHVACEVEVGTSMHATVALVGGETQDGDLASYVSVEMLWDSEPVL</sequence>
<feature type="non-terminal residue" evidence="3">
    <location>
        <position position="648"/>
    </location>
</feature>
<gene>
    <name evidence="3" type="ORF">CYMTET_38570</name>
</gene>
<accession>A0AAE0CDV0</accession>
<feature type="region of interest" description="Disordered" evidence="1">
    <location>
        <begin position="1"/>
        <end position="34"/>
    </location>
</feature>
<evidence type="ECO:0000313" key="4">
    <source>
        <dbReference type="Proteomes" id="UP001190700"/>
    </source>
</evidence>
<keyword evidence="2" id="KW-0812">Transmembrane</keyword>
<dbReference type="AlphaFoldDB" id="A0AAE0CDV0"/>
<comment type="caution">
    <text evidence="3">The sequence shown here is derived from an EMBL/GenBank/DDBJ whole genome shotgun (WGS) entry which is preliminary data.</text>
</comment>
<proteinExistence type="predicted"/>
<keyword evidence="2" id="KW-1133">Transmembrane helix</keyword>
<evidence type="ECO:0000313" key="3">
    <source>
        <dbReference type="EMBL" id="KAK3252120.1"/>
    </source>
</evidence>
<dbReference type="EMBL" id="LGRX02025618">
    <property type="protein sequence ID" value="KAK3252120.1"/>
    <property type="molecule type" value="Genomic_DNA"/>
</dbReference>
<keyword evidence="4" id="KW-1185">Reference proteome</keyword>
<name>A0AAE0CDV0_9CHLO</name>
<dbReference type="Proteomes" id="UP001190700">
    <property type="component" value="Unassembled WGS sequence"/>
</dbReference>
<evidence type="ECO:0000256" key="1">
    <source>
        <dbReference type="SAM" id="MobiDB-lite"/>
    </source>
</evidence>
<protein>
    <submittedName>
        <fullName evidence="3">Uncharacterized protein</fullName>
    </submittedName>
</protein>
<organism evidence="3 4">
    <name type="scientific">Cymbomonas tetramitiformis</name>
    <dbReference type="NCBI Taxonomy" id="36881"/>
    <lineage>
        <taxon>Eukaryota</taxon>
        <taxon>Viridiplantae</taxon>
        <taxon>Chlorophyta</taxon>
        <taxon>Pyramimonadophyceae</taxon>
        <taxon>Pyramimonadales</taxon>
        <taxon>Pyramimonadaceae</taxon>
        <taxon>Cymbomonas</taxon>
    </lineage>
</organism>
<evidence type="ECO:0000256" key="2">
    <source>
        <dbReference type="SAM" id="Phobius"/>
    </source>
</evidence>
<feature type="transmembrane region" description="Helical" evidence="2">
    <location>
        <begin position="95"/>
        <end position="112"/>
    </location>
</feature>
<reference evidence="3 4" key="1">
    <citation type="journal article" date="2015" name="Genome Biol. Evol.">
        <title>Comparative Genomics of a Bacterivorous Green Alga Reveals Evolutionary Causalities and Consequences of Phago-Mixotrophic Mode of Nutrition.</title>
        <authorList>
            <person name="Burns J.A."/>
            <person name="Paasch A."/>
            <person name="Narechania A."/>
            <person name="Kim E."/>
        </authorList>
    </citation>
    <scope>NUCLEOTIDE SEQUENCE [LARGE SCALE GENOMIC DNA]</scope>
    <source>
        <strain evidence="3 4">PLY_AMNH</strain>
    </source>
</reference>